<proteinExistence type="inferred from homology"/>
<dbReference type="SUPFAM" id="SSF103473">
    <property type="entry name" value="MFS general substrate transporter"/>
    <property type="match status" value="1"/>
</dbReference>
<feature type="transmembrane region" description="Helical" evidence="9">
    <location>
        <begin position="406"/>
        <end position="427"/>
    </location>
</feature>
<evidence type="ECO:0000259" key="10">
    <source>
        <dbReference type="PROSITE" id="PS50850"/>
    </source>
</evidence>
<dbReference type="Gene3D" id="1.20.1250.20">
    <property type="entry name" value="MFS general substrate transporter like domains"/>
    <property type="match status" value="1"/>
</dbReference>
<dbReference type="PROSITE" id="PS00217">
    <property type="entry name" value="SUGAR_TRANSPORT_2"/>
    <property type="match status" value="1"/>
</dbReference>
<feature type="transmembrane region" description="Helical" evidence="9">
    <location>
        <begin position="302"/>
        <end position="323"/>
    </location>
</feature>
<dbReference type="Pfam" id="PF00083">
    <property type="entry name" value="Sugar_tr"/>
    <property type="match status" value="1"/>
</dbReference>
<dbReference type="PRINTS" id="PR00171">
    <property type="entry name" value="SUGRTRNSPORT"/>
</dbReference>
<evidence type="ECO:0000256" key="8">
    <source>
        <dbReference type="ARBA" id="ARBA00023136"/>
    </source>
</evidence>
<dbReference type="InterPro" id="IPR005829">
    <property type="entry name" value="Sugar_transporter_CS"/>
</dbReference>
<keyword evidence="5 9" id="KW-0812">Transmembrane</keyword>
<evidence type="ECO:0000313" key="12">
    <source>
        <dbReference type="Proteomes" id="UP001324115"/>
    </source>
</evidence>
<keyword evidence="4" id="KW-0762">Sugar transport</keyword>
<feature type="transmembrane region" description="Helical" evidence="9">
    <location>
        <begin position="171"/>
        <end position="193"/>
    </location>
</feature>
<keyword evidence="7 9" id="KW-1133">Transmembrane helix</keyword>
<dbReference type="GO" id="GO:0016020">
    <property type="term" value="C:membrane"/>
    <property type="evidence" value="ECO:0007669"/>
    <property type="project" value="UniProtKB-SubCell"/>
</dbReference>
<comment type="subcellular location">
    <subcellularLocation>
        <location evidence="1">Membrane</location>
        <topology evidence="1">Multi-pass membrane protein</topology>
    </subcellularLocation>
</comment>
<feature type="transmembrane region" description="Helical" evidence="9">
    <location>
        <begin position="20"/>
        <end position="40"/>
    </location>
</feature>
<evidence type="ECO:0000256" key="5">
    <source>
        <dbReference type="ARBA" id="ARBA00022692"/>
    </source>
</evidence>
<feature type="transmembrane region" description="Helical" evidence="9">
    <location>
        <begin position="366"/>
        <end position="386"/>
    </location>
</feature>
<accession>A0AAN7G0K0</accession>
<dbReference type="InterPro" id="IPR045262">
    <property type="entry name" value="STP/PLT_plant"/>
</dbReference>
<feature type="domain" description="Major facilitator superfamily (MFS) profile" evidence="10">
    <location>
        <begin position="27"/>
        <end position="459"/>
    </location>
</feature>
<dbReference type="PANTHER" id="PTHR23500:SF567">
    <property type="entry name" value="SUGAR TRANSPORT PROTEIN 12-LIKE"/>
    <property type="match status" value="1"/>
</dbReference>
<keyword evidence="12" id="KW-1185">Reference proteome</keyword>
<feature type="transmembrane region" description="Helical" evidence="9">
    <location>
        <begin position="112"/>
        <end position="132"/>
    </location>
</feature>
<comment type="similarity">
    <text evidence="2">Belongs to the major facilitator superfamily. Sugar transporter (TC 2.A.1.1) family.</text>
</comment>
<protein>
    <recommendedName>
        <fullName evidence="10">Major facilitator superfamily (MFS) profile domain-containing protein</fullName>
    </recommendedName>
</protein>
<evidence type="ECO:0000256" key="2">
    <source>
        <dbReference type="ARBA" id="ARBA00010992"/>
    </source>
</evidence>
<dbReference type="GO" id="GO:0015293">
    <property type="term" value="F:symporter activity"/>
    <property type="evidence" value="ECO:0007669"/>
    <property type="project" value="UniProtKB-KW"/>
</dbReference>
<organism evidence="11 12">
    <name type="scientific">Quercus rubra</name>
    <name type="common">Northern red oak</name>
    <name type="synonym">Quercus borealis</name>
    <dbReference type="NCBI Taxonomy" id="3512"/>
    <lineage>
        <taxon>Eukaryota</taxon>
        <taxon>Viridiplantae</taxon>
        <taxon>Streptophyta</taxon>
        <taxon>Embryophyta</taxon>
        <taxon>Tracheophyta</taxon>
        <taxon>Spermatophyta</taxon>
        <taxon>Magnoliopsida</taxon>
        <taxon>eudicotyledons</taxon>
        <taxon>Gunneridae</taxon>
        <taxon>Pentapetalae</taxon>
        <taxon>rosids</taxon>
        <taxon>fabids</taxon>
        <taxon>Fagales</taxon>
        <taxon>Fagaceae</taxon>
        <taxon>Quercus</taxon>
    </lineage>
</organism>
<evidence type="ECO:0000256" key="6">
    <source>
        <dbReference type="ARBA" id="ARBA00022847"/>
    </source>
</evidence>
<evidence type="ECO:0000256" key="1">
    <source>
        <dbReference type="ARBA" id="ARBA00004141"/>
    </source>
</evidence>
<dbReference type="AlphaFoldDB" id="A0AAN7G0K0"/>
<dbReference type="GO" id="GO:0015145">
    <property type="term" value="F:monosaccharide transmembrane transporter activity"/>
    <property type="evidence" value="ECO:0007669"/>
    <property type="project" value="InterPro"/>
</dbReference>
<dbReference type="PROSITE" id="PS50850">
    <property type="entry name" value="MFS"/>
    <property type="match status" value="1"/>
</dbReference>
<comment type="caution">
    <text evidence="11">The sequence shown here is derived from an EMBL/GenBank/DDBJ whole genome shotgun (WGS) entry which is preliminary data.</text>
</comment>
<evidence type="ECO:0000256" key="7">
    <source>
        <dbReference type="ARBA" id="ARBA00022989"/>
    </source>
</evidence>
<feature type="transmembrane region" description="Helical" evidence="9">
    <location>
        <begin position="83"/>
        <end position="105"/>
    </location>
</feature>
<gene>
    <name evidence="11" type="ORF">RGQ29_011272</name>
</gene>
<dbReference type="PANTHER" id="PTHR23500">
    <property type="entry name" value="SOLUTE CARRIER FAMILY 2, FACILITATED GLUCOSE TRANSPORTER"/>
    <property type="match status" value="1"/>
</dbReference>
<dbReference type="InterPro" id="IPR036259">
    <property type="entry name" value="MFS_trans_sf"/>
</dbReference>
<evidence type="ECO:0000313" key="11">
    <source>
        <dbReference type="EMBL" id="KAK4602147.1"/>
    </source>
</evidence>
<evidence type="ECO:0000256" key="3">
    <source>
        <dbReference type="ARBA" id="ARBA00022448"/>
    </source>
</evidence>
<dbReference type="CDD" id="cd17361">
    <property type="entry name" value="MFS_STP"/>
    <property type="match status" value="1"/>
</dbReference>
<keyword evidence="6" id="KW-0769">Symport</keyword>
<keyword evidence="8 9" id="KW-0472">Membrane</keyword>
<evidence type="ECO:0000256" key="9">
    <source>
        <dbReference type="SAM" id="Phobius"/>
    </source>
</evidence>
<dbReference type="InterPro" id="IPR003663">
    <property type="entry name" value="Sugar/inositol_transpt"/>
</dbReference>
<evidence type="ECO:0000256" key="4">
    <source>
        <dbReference type="ARBA" id="ARBA00022597"/>
    </source>
</evidence>
<feature type="transmembrane region" description="Helical" evidence="9">
    <location>
        <begin position="205"/>
        <end position="226"/>
    </location>
</feature>
<dbReference type="EMBL" id="JAXUIC010000002">
    <property type="protein sequence ID" value="KAK4602147.1"/>
    <property type="molecule type" value="Genomic_DNA"/>
</dbReference>
<name>A0AAN7G0K0_QUERU</name>
<sequence>MAVGHFVPKDDDPKNYPGKITFYVLVTCIVAAMGGLIFGYDIGISGGVTSMAPFLQKFFPSVYYKEALDQSTNQYCKFDSVKLTMFTSSLYLAALVASFCASWVTKKLGRKISMFIGGLVFLAGAIINAAAVNIAMLIIGRILLGIGVGFANQSVPLYLSEMAPYKLRGSLNVVFQLCITFGILIANVVNYLTPRGGKWTGDYGWRVSLGGAAVPALFIVVSSFFLPNTPNSMLEKNKPKKARQILKRIRGVSDKEIEVEFKDLVTASEASKAVKNPWRNIQNRQYRPQLIMSMAIPFFQQFTSINVIIGINCLATIVSIYGTDKWGRRFLFLEGGSQMLIFQVLVTVFIGWKFGVSGQVTYLPKWYAGLVVAFICAYVAAFAWSWGPLGRLVPSEIFPLEIRSAAQSITVSVNMFFTFIVAQLFLTMLCHMKFGLFIFFAFFVLLMTLFIYFFLPETKNIPIEEMTCVWKKHWFWKRFMPEDRPRV</sequence>
<feature type="transmembrane region" description="Helical" evidence="9">
    <location>
        <begin position="434"/>
        <end position="455"/>
    </location>
</feature>
<feature type="transmembrane region" description="Helical" evidence="9">
    <location>
        <begin position="138"/>
        <end position="159"/>
    </location>
</feature>
<dbReference type="Proteomes" id="UP001324115">
    <property type="component" value="Unassembled WGS sequence"/>
</dbReference>
<feature type="transmembrane region" description="Helical" evidence="9">
    <location>
        <begin position="335"/>
        <end position="354"/>
    </location>
</feature>
<reference evidence="11 12" key="1">
    <citation type="journal article" date="2023" name="G3 (Bethesda)">
        <title>A haplotype-resolved chromosome-scale genome for Quercus rubra L. provides insights into the genetics of adaptive traits for red oak species.</title>
        <authorList>
            <person name="Kapoor B."/>
            <person name="Jenkins J."/>
            <person name="Schmutz J."/>
            <person name="Zhebentyayeva T."/>
            <person name="Kuelheim C."/>
            <person name="Coggeshall M."/>
            <person name="Heim C."/>
            <person name="Lasky J.R."/>
            <person name="Leites L."/>
            <person name="Islam-Faridi N."/>
            <person name="Romero-Severson J."/>
            <person name="DeLeo V.L."/>
            <person name="Lucas S.M."/>
            <person name="Lazic D."/>
            <person name="Gailing O."/>
            <person name="Carlson J."/>
            <person name="Staton M."/>
        </authorList>
    </citation>
    <scope>NUCLEOTIDE SEQUENCE [LARGE SCALE GENOMIC DNA]</scope>
    <source>
        <strain evidence="11">Pseudo-F2</strain>
    </source>
</reference>
<dbReference type="InterPro" id="IPR005828">
    <property type="entry name" value="MFS_sugar_transport-like"/>
</dbReference>
<dbReference type="InterPro" id="IPR020846">
    <property type="entry name" value="MFS_dom"/>
</dbReference>
<dbReference type="InterPro" id="IPR044778">
    <property type="entry name" value="MFS_STP/MST-like_plant"/>
</dbReference>
<keyword evidence="3" id="KW-0813">Transport</keyword>